<name>A0ABS8MYK6_9FLAO</name>
<keyword evidence="2" id="KW-1185">Reference proteome</keyword>
<protein>
    <submittedName>
        <fullName evidence="1">Uncharacterized protein</fullName>
    </submittedName>
</protein>
<dbReference type="RefSeq" id="WP_229990178.1">
    <property type="nucleotide sequence ID" value="NZ_JAJJMO010000001.1"/>
</dbReference>
<reference evidence="1" key="1">
    <citation type="submission" date="2021-11" db="EMBL/GenBank/DDBJ databases">
        <title>Description of novel Flavobacterium species.</title>
        <authorList>
            <person name="Saticioglu I.B."/>
            <person name="Ay H."/>
            <person name="Altun S."/>
            <person name="Duman M."/>
        </authorList>
    </citation>
    <scope>NUCLEOTIDE SEQUENCE</scope>
    <source>
        <strain evidence="1">F-65</strain>
    </source>
</reference>
<organism evidence="1 2">
    <name type="scientific">Flavobacterium pisciphilum</name>
    <dbReference type="NCBI Taxonomy" id="2893755"/>
    <lineage>
        <taxon>Bacteria</taxon>
        <taxon>Pseudomonadati</taxon>
        <taxon>Bacteroidota</taxon>
        <taxon>Flavobacteriia</taxon>
        <taxon>Flavobacteriales</taxon>
        <taxon>Flavobacteriaceae</taxon>
        <taxon>Flavobacterium</taxon>
    </lineage>
</organism>
<evidence type="ECO:0000313" key="1">
    <source>
        <dbReference type="EMBL" id="MCC9073241.1"/>
    </source>
</evidence>
<comment type="caution">
    <text evidence="1">The sequence shown here is derived from an EMBL/GenBank/DDBJ whole genome shotgun (WGS) entry which is preliminary data.</text>
</comment>
<sequence length="148" mass="17312">MAIKKIRITGKSDENILTIKLKDILECIDHPSIYKWNLLWIEAIGTYEESILEFEAKINDSNNGIQFEFDELIKLSNSMDQIIELTLIADLESEKLIRYDTDDKMYKNCKYVMELIDSSFWEFTSSDSKVLEIIKQKFDGVSDVEYFG</sequence>
<evidence type="ECO:0000313" key="2">
    <source>
        <dbReference type="Proteomes" id="UP001430919"/>
    </source>
</evidence>
<gene>
    <name evidence="1" type="ORF">LNQ49_16815</name>
</gene>
<proteinExistence type="predicted"/>
<dbReference type="Proteomes" id="UP001430919">
    <property type="component" value="Unassembled WGS sequence"/>
</dbReference>
<accession>A0ABS8MYK6</accession>
<dbReference type="EMBL" id="JAJJMO010000001">
    <property type="protein sequence ID" value="MCC9073241.1"/>
    <property type="molecule type" value="Genomic_DNA"/>
</dbReference>